<feature type="transmembrane region" description="Helical" evidence="9">
    <location>
        <begin position="168"/>
        <end position="189"/>
    </location>
</feature>
<evidence type="ECO:0000313" key="11">
    <source>
        <dbReference type="Proteomes" id="UP001199469"/>
    </source>
</evidence>
<comment type="similarity">
    <text evidence="2">Belongs to the binding-protein-dependent transport system permease family. FecCD subfamily.</text>
</comment>
<feature type="transmembrane region" description="Helical" evidence="9">
    <location>
        <begin position="326"/>
        <end position="344"/>
    </location>
</feature>
<organism evidence="10 11">
    <name type="scientific">Actinomycetospora endophytica</name>
    <dbReference type="NCBI Taxonomy" id="2291215"/>
    <lineage>
        <taxon>Bacteria</taxon>
        <taxon>Bacillati</taxon>
        <taxon>Actinomycetota</taxon>
        <taxon>Actinomycetes</taxon>
        <taxon>Pseudonocardiales</taxon>
        <taxon>Pseudonocardiaceae</taxon>
        <taxon>Actinomycetospora</taxon>
    </lineage>
</organism>
<keyword evidence="6 9" id="KW-1133">Transmembrane helix</keyword>
<accession>A0ABS8PJJ7</accession>
<feature type="transmembrane region" description="Helical" evidence="9">
    <location>
        <begin position="243"/>
        <end position="266"/>
    </location>
</feature>
<feature type="transmembrane region" description="Helical" evidence="9">
    <location>
        <begin position="137"/>
        <end position="156"/>
    </location>
</feature>
<dbReference type="Proteomes" id="UP001199469">
    <property type="component" value="Unassembled WGS sequence"/>
</dbReference>
<name>A0ABS8PJJ7_9PSEU</name>
<feature type="transmembrane region" description="Helical" evidence="9">
    <location>
        <begin position="110"/>
        <end position="131"/>
    </location>
</feature>
<dbReference type="Pfam" id="PF01032">
    <property type="entry name" value="FecCD"/>
    <property type="match status" value="1"/>
</dbReference>
<dbReference type="InterPro" id="IPR037294">
    <property type="entry name" value="ABC_BtuC-like"/>
</dbReference>
<evidence type="ECO:0000256" key="7">
    <source>
        <dbReference type="ARBA" id="ARBA00023136"/>
    </source>
</evidence>
<evidence type="ECO:0000256" key="9">
    <source>
        <dbReference type="SAM" id="Phobius"/>
    </source>
</evidence>
<evidence type="ECO:0000313" key="10">
    <source>
        <dbReference type="EMBL" id="MCD2197591.1"/>
    </source>
</evidence>
<dbReference type="PANTHER" id="PTHR30472">
    <property type="entry name" value="FERRIC ENTEROBACTIN TRANSPORT SYSTEM PERMEASE PROTEIN"/>
    <property type="match status" value="1"/>
</dbReference>
<evidence type="ECO:0000256" key="1">
    <source>
        <dbReference type="ARBA" id="ARBA00004651"/>
    </source>
</evidence>
<keyword evidence="3" id="KW-0813">Transport</keyword>
<keyword evidence="4" id="KW-1003">Cell membrane</keyword>
<dbReference type="InterPro" id="IPR000522">
    <property type="entry name" value="ABC_transptr_permease_BtuC"/>
</dbReference>
<evidence type="ECO:0000256" key="5">
    <source>
        <dbReference type="ARBA" id="ARBA00022692"/>
    </source>
</evidence>
<feature type="transmembrane region" description="Helical" evidence="9">
    <location>
        <begin position="27"/>
        <end position="52"/>
    </location>
</feature>
<evidence type="ECO:0000256" key="4">
    <source>
        <dbReference type="ARBA" id="ARBA00022475"/>
    </source>
</evidence>
<protein>
    <submittedName>
        <fullName evidence="10">Iron ABC transporter permease</fullName>
    </submittedName>
</protein>
<feature type="transmembrane region" description="Helical" evidence="9">
    <location>
        <begin position="272"/>
        <end position="290"/>
    </location>
</feature>
<dbReference type="PANTHER" id="PTHR30472:SF1">
    <property type="entry name" value="FE(3+) DICITRATE TRANSPORT SYSTEM PERMEASE PROTEIN FECC-RELATED"/>
    <property type="match status" value="1"/>
</dbReference>
<dbReference type="SUPFAM" id="SSF81345">
    <property type="entry name" value="ABC transporter involved in vitamin B12 uptake, BtuC"/>
    <property type="match status" value="1"/>
</dbReference>
<reference evidence="10 11" key="1">
    <citation type="submission" date="2021-11" db="EMBL/GenBank/DDBJ databases">
        <title>Draft genome sequence of Actinomycetospora sp. SF1 isolated from the rhizosphere soil.</title>
        <authorList>
            <person name="Duangmal K."/>
            <person name="Chantavorakit T."/>
        </authorList>
    </citation>
    <scope>NUCLEOTIDE SEQUENCE [LARGE SCALE GENOMIC DNA]</scope>
    <source>
        <strain evidence="10 11">TBRC 5722</strain>
    </source>
</reference>
<keyword evidence="5 9" id="KW-0812">Transmembrane</keyword>
<gene>
    <name evidence="10" type="ORF">LQ327_29895</name>
</gene>
<comment type="subcellular location">
    <subcellularLocation>
        <location evidence="1">Cell membrane</location>
        <topology evidence="1">Multi-pass membrane protein</topology>
    </subcellularLocation>
</comment>
<feature type="transmembrane region" description="Helical" evidence="9">
    <location>
        <begin position="209"/>
        <end position="231"/>
    </location>
</feature>
<evidence type="ECO:0000256" key="2">
    <source>
        <dbReference type="ARBA" id="ARBA00007935"/>
    </source>
</evidence>
<evidence type="ECO:0000256" key="3">
    <source>
        <dbReference type="ARBA" id="ARBA00022448"/>
    </source>
</evidence>
<dbReference type="CDD" id="cd06550">
    <property type="entry name" value="TM_ABC_iron-siderophores_like"/>
    <property type="match status" value="1"/>
</dbReference>
<feature type="region of interest" description="Disordered" evidence="8">
    <location>
        <begin position="1"/>
        <end position="21"/>
    </location>
</feature>
<evidence type="ECO:0000256" key="6">
    <source>
        <dbReference type="ARBA" id="ARBA00022989"/>
    </source>
</evidence>
<keyword evidence="7 9" id="KW-0472">Membrane</keyword>
<dbReference type="RefSeq" id="WP_230739733.1">
    <property type="nucleotide sequence ID" value="NZ_JAJNDB010000008.1"/>
</dbReference>
<keyword evidence="11" id="KW-1185">Reference proteome</keyword>
<feature type="compositionally biased region" description="Polar residues" evidence="8">
    <location>
        <begin position="1"/>
        <end position="11"/>
    </location>
</feature>
<sequence length="352" mass="34912">MAVGVSTTSTGPEPGTRPRRSLRSRRAGLVLALLAAVLVAVVLSLAVGSLVIPPGRVLEALLHPAASGDADVVRSLRVPRTLLGLVVGAALGVAGALAQGFTRNPLADPGLLGITSGAAFLVVLAIFLGGVASFAGYIWFALAGAALAGVLVFLLGASGRAGGTPVTLALAGAALSAVLLGLTTAVVLSDQTTLDQYRFWSVGSLSGRAADTLIPVLFVVVPGLLLALATAPGLNALALGDDVARSLGVPVGAIRIVGLVAITLLAGGATAAAGPIAFVGLVVPHVVRAVTGPDYRWLLPCAALAGMVLILVADVVGRVVAPPGELQVGVVLAVVGAPFFVALVRRRRLAAA</sequence>
<proteinExistence type="inferred from homology"/>
<dbReference type="EMBL" id="JAJNDB010000008">
    <property type="protein sequence ID" value="MCD2197591.1"/>
    <property type="molecule type" value="Genomic_DNA"/>
</dbReference>
<feature type="transmembrane region" description="Helical" evidence="9">
    <location>
        <begin position="81"/>
        <end position="98"/>
    </location>
</feature>
<comment type="caution">
    <text evidence="10">The sequence shown here is derived from an EMBL/GenBank/DDBJ whole genome shotgun (WGS) entry which is preliminary data.</text>
</comment>
<dbReference type="Gene3D" id="1.10.3470.10">
    <property type="entry name" value="ABC transporter involved in vitamin B12 uptake, BtuC"/>
    <property type="match status" value="1"/>
</dbReference>
<feature type="transmembrane region" description="Helical" evidence="9">
    <location>
        <begin position="297"/>
        <end position="320"/>
    </location>
</feature>
<evidence type="ECO:0000256" key="8">
    <source>
        <dbReference type="SAM" id="MobiDB-lite"/>
    </source>
</evidence>